<keyword evidence="3" id="KW-1185">Reference proteome</keyword>
<sequence length="79" mass="8467">MNEKQTWRKSSFSGANENCVEVSMAAWRKSSYSGGRENCVELADLPGAAVVRDSKSPGAAVLAFAPAEWSVFLAGLRES</sequence>
<dbReference type="RefSeq" id="WP_270686162.1">
    <property type="nucleotide sequence ID" value="NZ_JAQFWQ010000034.1"/>
</dbReference>
<name>A0ABT4U430_9ACTN</name>
<feature type="domain" description="DUF397" evidence="1">
    <location>
        <begin position="6"/>
        <end position="22"/>
    </location>
</feature>
<evidence type="ECO:0000313" key="2">
    <source>
        <dbReference type="EMBL" id="MDA2811708.1"/>
    </source>
</evidence>
<dbReference type="InterPro" id="IPR007278">
    <property type="entry name" value="DUF397"/>
</dbReference>
<dbReference type="Proteomes" id="UP001527866">
    <property type="component" value="Unassembled WGS sequence"/>
</dbReference>
<gene>
    <name evidence="2" type="ORF">O4J56_13790</name>
</gene>
<proteinExistence type="predicted"/>
<dbReference type="Pfam" id="PF04149">
    <property type="entry name" value="DUF397"/>
    <property type="match status" value="2"/>
</dbReference>
<organism evidence="2 3">
    <name type="scientific">Nocardiopsis endophytica</name>
    <dbReference type="NCBI Taxonomy" id="3018445"/>
    <lineage>
        <taxon>Bacteria</taxon>
        <taxon>Bacillati</taxon>
        <taxon>Actinomycetota</taxon>
        <taxon>Actinomycetes</taxon>
        <taxon>Streptosporangiales</taxon>
        <taxon>Nocardiopsidaceae</taxon>
        <taxon>Nocardiopsis</taxon>
    </lineage>
</organism>
<protein>
    <submittedName>
        <fullName evidence="2">DUF397 domain-containing protein</fullName>
    </submittedName>
</protein>
<accession>A0ABT4U430</accession>
<reference evidence="2 3" key="1">
    <citation type="submission" date="2023-01" db="EMBL/GenBank/DDBJ databases">
        <title>Draft genome sequence of Nocardiopsis sp. RSe5-2 isolated from halophytes.</title>
        <authorList>
            <person name="Duangmal K."/>
            <person name="Chantavorakit T."/>
        </authorList>
    </citation>
    <scope>NUCLEOTIDE SEQUENCE [LARGE SCALE GENOMIC DNA]</scope>
    <source>
        <strain evidence="2 3">RSe5-2</strain>
    </source>
</reference>
<comment type="caution">
    <text evidence="2">The sequence shown here is derived from an EMBL/GenBank/DDBJ whole genome shotgun (WGS) entry which is preliminary data.</text>
</comment>
<evidence type="ECO:0000313" key="3">
    <source>
        <dbReference type="Proteomes" id="UP001527866"/>
    </source>
</evidence>
<evidence type="ECO:0000259" key="1">
    <source>
        <dbReference type="Pfam" id="PF04149"/>
    </source>
</evidence>
<feature type="domain" description="DUF397" evidence="1">
    <location>
        <begin position="25"/>
        <end position="77"/>
    </location>
</feature>
<dbReference type="EMBL" id="JAQFWQ010000034">
    <property type="protein sequence ID" value="MDA2811708.1"/>
    <property type="molecule type" value="Genomic_DNA"/>
</dbReference>